<evidence type="ECO:0000256" key="2">
    <source>
        <dbReference type="ARBA" id="ARBA00009199"/>
    </source>
</evidence>
<dbReference type="Proteomes" id="UP000815677">
    <property type="component" value="Unassembled WGS sequence"/>
</dbReference>
<keyword evidence="4" id="KW-0378">Hydrolase</keyword>
<evidence type="ECO:0000313" key="7">
    <source>
        <dbReference type="Proteomes" id="UP000815677"/>
    </source>
</evidence>
<dbReference type="SUPFAM" id="SSF75304">
    <property type="entry name" value="Amidase signature (AS) enzymes"/>
    <property type="match status" value="1"/>
</dbReference>
<dbReference type="Pfam" id="PF01425">
    <property type="entry name" value="Amidase"/>
    <property type="match status" value="1"/>
</dbReference>
<dbReference type="PROSITE" id="PS00571">
    <property type="entry name" value="AMIDASES"/>
    <property type="match status" value="1"/>
</dbReference>
<sequence length="549" mass="59050">MASWSDKAAAKRAALAALIPSDLKIASPPGPEVLNVTGFPFDSILSPRDIEITETADVGVLLKKMSTGEWTATEVTSAYCKRALIAQQLVNCLTEILVDRAMARAKELDEHFKATGKTIGPLHGLPISLKDQLDLEGVELTMGYVGWIGNISKKNSVCAQLLLDQGAIFYLRTNVPQALMFGEADNNIFGRTSNPYNRDLTCGGSSGGEGALIGLKGSPLGVGSDLGGSIRIPAAFQGLYGLRPSYNRVPYCGATNSMLGQEAVPSVLGPLSSSINGLGIFMKAIADAQPWHHDPVALRLPWNEAAYNLADHGGENAQLCFAILWDDGVCAPMVPYARALKETKAALEAAGHKVIDWVPYESARGSKILIDIYNADGGEDIARARALSGEPKLGWSSVLDATPKHLSTYEYWQLCHQKTLFIKEHLDHWNATVAATGTGRPVDAIIAPASATVPSKHGYPAYIYYTGFCNLCDYTAAVFPVTAVDPSVDAKPAPHAFHSLVDKANYDSYEPEMYRDAPVSLQCIGRKNEEEAVIRMTEIVDAALKASRK</sequence>
<reference evidence="6" key="1">
    <citation type="submission" date="2014-09" db="EMBL/GenBank/DDBJ databases">
        <title>Genome sequence of the luminous mushroom Mycena chlorophos for searching fungal bioluminescence genes.</title>
        <authorList>
            <person name="Tanaka Y."/>
            <person name="Kasuga D."/>
            <person name="Oba Y."/>
            <person name="Hase S."/>
            <person name="Sato K."/>
            <person name="Oba Y."/>
            <person name="Sakakibara Y."/>
        </authorList>
    </citation>
    <scope>NUCLEOTIDE SEQUENCE</scope>
</reference>
<dbReference type="PIRSF" id="PIRSF001221">
    <property type="entry name" value="Amidase_fungi"/>
    <property type="match status" value="1"/>
</dbReference>
<keyword evidence="7" id="KW-1185">Reference proteome</keyword>
<organism evidence="6 7">
    <name type="scientific">Mycena chlorophos</name>
    <name type="common">Agaric fungus</name>
    <name type="synonym">Agaricus chlorophos</name>
    <dbReference type="NCBI Taxonomy" id="658473"/>
    <lineage>
        <taxon>Eukaryota</taxon>
        <taxon>Fungi</taxon>
        <taxon>Dikarya</taxon>
        <taxon>Basidiomycota</taxon>
        <taxon>Agaricomycotina</taxon>
        <taxon>Agaricomycetes</taxon>
        <taxon>Agaricomycetidae</taxon>
        <taxon>Agaricales</taxon>
        <taxon>Marasmiineae</taxon>
        <taxon>Mycenaceae</taxon>
        <taxon>Mycena</taxon>
    </lineage>
</organism>
<evidence type="ECO:0000313" key="6">
    <source>
        <dbReference type="EMBL" id="GAT56599.1"/>
    </source>
</evidence>
<feature type="domain" description="Amidase" evidence="5">
    <location>
        <begin position="74"/>
        <end position="533"/>
    </location>
</feature>
<evidence type="ECO:0000259" key="5">
    <source>
        <dbReference type="Pfam" id="PF01425"/>
    </source>
</evidence>
<gene>
    <name evidence="6" type="ORF">MCHLO_13235</name>
</gene>
<dbReference type="InterPro" id="IPR020556">
    <property type="entry name" value="Amidase_CS"/>
</dbReference>
<proteinExistence type="inferred from homology"/>
<dbReference type="PANTHER" id="PTHR46072:SF2">
    <property type="entry name" value="AMIDASE (EUROFUNG)"/>
    <property type="match status" value="1"/>
</dbReference>
<dbReference type="InterPro" id="IPR036928">
    <property type="entry name" value="AS_sf"/>
</dbReference>
<evidence type="ECO:0000256" key="3">
    <source>
        <dbReference type="ARBA" id="ARBA00012922"/>
    </source>
</evidence>
<comment type="catalytic activity">
    <reaction evidence="1">
        <text>a monocarboxylic acid amide + H2O = a monocarboxylate + NH4(+)</text>
        <dbReference type="Rhea" id="RHEA:12020"/>
        <dbReference type="ChEBI" id="CHEBI:15377"/>
        <dbReference type="ChEBI" id="CHEBI:28938"/>
        <dbReference type="ChEBI" id="CHEBI:35757"/>
        <dbReference type="ChEBI" id="CHEBI:83628"/>
        <dbReference type="EC" id="3.5.1.4"/>
    </reaction>
</comment>
<dbReference type="Gene3D" id="3.90.1300.10">
    <property type="entry name" value="Amidase signature (AS) domain"/>
    <property type="match status" value="1"/>
</dbReference>
<dbReference type="EMBL" id="DF849315">
    <property type="protein sequence ID" value="GAT56599.1"/>
    <property type="molecule type" value="Genomic_DNA"/>
</dbReference>
<name>A0ABQ0LZT6_MYCCL</name>
<dbReference type="EC" id="3.5.1.4" evidence="3"/>
<evidence type="ECO:0000256" key="4">
    <source>
        <dbReference type="ARBA" id="ARBA00022801"/>
    </source>
</evidence>
<dbReference type="InterPro" id="IPR023631">
    <property type="entry name" value="Amidase_dom"/>
</dbReference>
<accession>A0ABQ0LZT6</accession>
<comment type="similarity">
    <text evidence="2">Belongs to the amidase family.</text>
</comment>
<dbReference type="PANTHER" id="PTHR46072">
    <property type="entry name" value="AMIDASE-RELATED-RELATED"/>
    <property type="match status" value="1"/>
</dbReference>
<protein>
    <recommendedName>
        <fullName evidence="3">amidase</fullName>
        <ecNumber evidence="3">3.5.1.4</ecNumber>
    </recommendedName>
</protein>
<evidence type="ECO:0000256" key="1">
    <source>
        <dbReference type="ARBA" id="ARBA00001311"/>
    </source>
</evidence>